<dbReference type="STRING" id="1384057.CD33_00365"/>
<name>A0A0A3I4L4_9BACL</name>
<evidence type="ECO:0000313" key="2">
    <source>
        <dbReference type="Proteomes" id="UP000030408"/>
    </source>
</evidence>
<reference evidence="1 2" key="1">
    <citation type="submission" date="2014-02" db="EMBL/GenBank/DDBJ databases">
        <title>Draft genome sequence of Lysinibacillus sinduriensis JCM 15800.</title>
        <authorList>
            <person name="Zhang F."/>
            <person name="Wang G."/>
            <person name="Zhang L."/>
        </authorList>
    </citation>
    <scope>NUCLEOTIDE SEQUENCE [LARGE SCALE GENOMIC DNA]</scope>
    <source>
        <strain evidence="1 2">JCM 15800</strain>
    </source>
</reference>
<gene>
    <name evidence="1" type="ORF">CD33_00365</name>
</gene>
<dbReference type="EMBL" id="JPVO01000022">
    <property type="protein sequence ID" value="KGR79669.1"/>
    <property type="molecule type" value="Genomic_DNA"/>
</dbReference>
<dbReference type="AlphaFoldDB" id="A0A0A3I4L4"/>
<proteinExistence type="predicted"/>
<accession>A0A0A3I4L4</accession>
<keyword evidence="2" id="KW-1185">Reference proteome</keyword>
<dbReference type="Proteomes" id="UP000030408">
    <property type="component" value="Unassembled WGS sequence"/>
</dbReference>
<protein>
    <submittedName>
        <fullName evidence="1">Uncharacterized protein</fullName>
    </submittedName>
</protein>
<organism evidence="1 2">
    <name type="scientific">Ureibacillus sinduriensis BLB-1 = JCM 15800</name>
    <dbReference type="NCBI Taxonomy" id="1384057"/>
    <lineage>
        <taxon>Bacteria</taxon>
        <taxon>Bacillati</taxon>
        <taxon>Bacillota</taxon>
        <taxon>Bacilli</taxon>
        <taxon>Bacillales</taxon>
        <taxon>Caryophanaceae</taxon>
        <taxon>Ureibacillus</taxon>
    </lineage>
</organism>
<evidence type="ECO:0000313" key="1">
    <source>
        <dbReference type="EMBL" id="KGR79669.1"/>
    </source>
</evidence>
<comment type="caution">
    <text evidence="1">The sequence shown here is derived from an EMBL/GenBank/DDBJ whole genome shotgun (WGS) entry which is preliminary data.</text>
</comment>
<sequence>MLLQRAGHQKPPSTPINSYRFFHHTKILYFSQSPLFAYRLHPSQPINLTQDALRAHIKLEAFTYFQFQLQLLYIMEFRKATLPKGD</sequence>